<dbReference type="Proteomes" id="UP000709295">
    <property type="component" value="Unassembled WGS sequence"/>
</dbReference>
<name>A0A8J5IAM1_9STRA</name>
<dbReference type="AlphaFoldDB" id="A0A8J5IAM1"/>
<protein>
    <submittedName>
        <fullName evidence="1">Uncharacterized protein</fullName>
    </submittedName>
</protein>
<dbReference type="EMBL" id="JAENGY010003594">
    <property type="protein sequence ID" value="KAG6941540.1"/>
    <property type="molecule type" value="Genomic_DNA"/>
</dbReference>
<gene>
    <name evidence="1" type="ORF">JG688_00018613</name>
</gene>
<proteinExistence type="predicted"/>
<organism evidence="1 2">
    <name type="scientific">Phytophthora aleatoria</name>
    <dbReference type="NCBI Taxonomy" id="2496075"/>
    <lineage>
        <taxon>Eukaryota</taxon>
        <taxon>Sar</taxon>
        <taxon>Stramenopiles</taxon>
        <taxon>Oomycota</taxon>
        <taxon>Peronosporomycetes</taxon>
        <taxon>Peronosporales</taxon>
        <taxon>Peronosporaceae</taxon>
        <taxon>Phytophthora</taxon>
    </lineage>
</organism>
<sequence length="204" mass="21141">MTFDAAGTGLNIPALSFGGVVFNQSHYLTITEGSAGISKALITNSTRESSSVSGALRCAGGIYAGGNCFFEKAITYVDGYGLVRTPAQPYITSVGTLTSLSTSGDITCGGNINGFLSYGNQSAITTVGRLTELTIGSTGTFNEYLSIRGSGSDYLDGSYSRMMHCYGSNATPIEFQIEVSNGTNATSSNAAWIGTRTNNDFASA</sequence>
<keyword evidence="2" id="KW-1185">Reference proteome</keyword>
<evidence type="ECO:0000313" key="1">
    <source>
        <dbReference type="EMBL" id="KAG6941540.1"/>
    </source>
</evidence>
<accession>A0A8J5IAM1</accession>
<reference evidence="1" key="1">
    <citation type="submission" date="2021-01" db="EMBL/GenBank/DDBJ databases">
        <title>Phytophthora aleatoria, a newly-described species from Pinus radiata is distinct from Phytophthora cactorum isolates based on comparative genomics.</title>
        <authorList>
            <person name="Mcdougal R."/>
            <person name="Panda P."/>
            <person name="Williams N."/>
            <person name="Studholme D.J."/>
        </authorList>
    </citation>
    <scope>NUCLEOTIDE SEQUENCE</scope>
    <source>
        <strain evidence="1">NZFS 4037</strain>
    </source>
</reference>
<evidence type="ECO:0000313" key="2">
    <source>
        <dbReference type="Proteomes" id="UP000709295"/>
    </source>
</evidence>
<comment type="caution">
    <text evidence="1">The sequence shown here is derived from an EMBL/GenBank/DDBJ whole genome shotgun (WGS) entry which is preliminary data.</text>
</comment>